<reference evidence="3" key="1">
    <citation type="journal article" date="2019" name="Int. J. Syst. Evol. Microbiol.">
        <title>The Global Catalogue of Microorganisms (GCM) 10K type strain sequencing project: providing services to taxonomists for standard genome sequencing and annotation.</title>
        <authorList>
            <consortium name="The Broad Institute Genomics Platform"/>
            <consortium name="The Broad Institute Genome Sequencing Center for Infectious Disease"/>
            <person name="Wu L."/>
            <person name="Ma J."/>
        </authorList>
    </citation>
    <scope>NUCLEOTIDE SEQUENCE [LARGE SCALE GENOMIC DNA]</scope>
    <source>
        <strain evidence="3">KCTC 52141</strain>
    </source>
</reference>
<evidence type="ECO:0000313" key="3">
    <source>
        <dbReference type="Proteomes" id="UP001595548"/>
    </source>
</evidence>
<keyword evidence="1" id="KW-0812">Transmembrane</keyword>
<dbReference type="PANTHER" id="PTHR39594:SF1">
    <property type="entry name" value="PROTEIN YCHQ"/>
    <property type="match status" value="1"/>
</dbReference>
<feature type="transmembrane region" description="Helical" evidence="1">
    <location>
        <begin position="100"/>
        <end position="117"/>
    </location>
</feature>
<protein>
    <submittedName>
        <fullName evidence="2">SirB2 family protein</fullName>
    </submittedName>
</protein>
<dbReference type="RefSeq" id="WP_339615451.1">
    <property type="nucleotide sequence ID" value="NZ_AP031500.1"/>
</dbReference>
<name>A0ABV7HUB4_9GAMM</name>
<dbReference type="InterPro" id="IPR007360">
    <property type="entry name" value="SirB"/>
</dbReference>
<dbReference type="Pfam" id="PF04247">
    <property type="entry name" value="SirB"/>
    <property type="match status" value="1"/>
</dbReference>
<feature type="transmembrane region" description="Helical" evidence="1">
    <location>
        <begin position="6"/>
        <end position="26"/>
    </location>
</feature>
<keyword evidence="3" id="KW-1185">Reference proteome</keyword>
<proteinExistence type="predicted"/>
<comment type="caution">
    <text evidence="2">The sequence shown here is derived from an EMBL/GenBank/DDBJ whole genome shotgun (WGS) entry which is preliminary data.</text>
</comment>
<keyword evidence="1" id="KW-0472">Membrane</keyword>
<dbReference type="Proteomes" id="UP001595548">
    <property type="component" value="Unassembled WGS sequence"/>
</dbReference>
<evidence type="ECO:0000313" key="2">
    <source>
        <dbReference type="EMBL" id="MFC3155242.1"/>
    </source>
</evidence>
<keyword evidence="1" id="KW-1133">Transmembrane helix</keyword>
<sequence length="121" mass="13475">MSYMALKHSHLMFVVLSIGLFALRFFAREAGARFIHAKFFKIAPHVIDTCLLLSGFALMFTVGYSLWPINWLSVKLLLVIAYIVTGVIAMKSVSKAKRRAAGALAFVWILGILHLAMSKAF</sequence>
<gene>
    <name evidence="2" type="ORF">ACFOEB_08520</name>
</gene>
<feature type="transmembrane region" description="Helical" evidence="1">
    <location>
        <begin position="73"/>
        <end position="93"/>
    </location>
</feature>
<dbReference type="PIRSF" id="PIRSF005610">
    <property type="entry name" value="SirB"/>
    <property type="match status" value="1"/>
</dbReference>
<evidence type="ECO:0000256" key="1">
    <source>
        <dbReference type="SAM" id="Phobius"/>
    </source>
</evidence>
<dbReference type="EMBL" id="JBHRTL010000006">
    <property type="protein sequence ID" value="MFC3155242.1"/>
    <property type="molecule type" value="Genomic_DNA"/>
</dbReference>
<feature type="transmembrane region" description="Helical" evidence="1">
    <location>
        <begin position="46"/>
        <end position="67"/>
    </location>
</feature>
<organism evidence="2 3">
    <name type="scientific">Gilvimarinus japonicus</name>
    <dbReference type="NCBI Taxonomy" id="1796469"/>
    <lineage>
        <taxon>Bacteria</taxon>
        <taxon>Pseudomonadati</taxon>
        <taxon>Pseudomonadota</taxon>
        <taxon>Gammaproteobacteria</taxon>
        <taxon>Cellvibrionales</taxon>
        <taxon>Cellvibrionaceae</taxon>
        <taxon>Gilvimarinus</taxon>
    </lineage>
</organism>
<dbReference type="PANTHER" id="PTHR39594">
    <property type="entry name" value="PROTEIN YCHQ"/>
    <property type="match status" value="1"/>
</dbReference>
<accession>A0ABV7HUB4</accession>